<name>A0A1U7VM53_NICSY</name>
<dbReference type="RefSeq" id="XP_009766036.1">
    <property type="nucleotide sequence ID" value="XM_009767734.1"/>
</dbReference>
<proteinExistence type="predicted"/>
<organism evidence="1 2">
    <name type="scientific">Nicotiana sylvestris</name>
    <name type="common">Wood tobacco</name>
    <name type="synonym">South American tobacco</name>
    <dbReference type="NCBI Taxonomy" id="4096"/>
    <lineage>
        <taxon>Eukaryota</taxon>
        <taxon>Viridiplantae</taxon>
        <taxon>Streptophyta</taxon>
        <taxon>Embryophyta</taxon>
        <taxon>Tracheophyta</taxon>
        <taxon>Spermatophyta</taxon>
        <taxon>Magnoliopsida</taxon>
        <taxon>eudicotyledons</taxon>
        <taxon>Gunneridae</taxon>
        <taxon>Pentapetalae</taxon>
        <taxon>asterids</taxon>
        <taxon>lamiids</taxon>
        <taxon>Solanales</taxon>
        <taxon>Solanaceae</taxon>
        <taxon>Nicotianoideae</taxon>
        <taxon>Nicotianeae</taxon>
        <taxon>Nicotiana</taxon>
    </lineage>
</organism>
<accession>A0A1U7VM53</accession>
<reference evidence="2" key="2">
    <citation type="submission" date="2025-08" db="UniProtKB">
        <authorList>
            <consortium name="RefSeq"/>
        </authorList>
    </citation>
    <scope>IDENTIFICATION</scope>
    <source>
        <tissue evidence="2">Leaf</tissue>
    </source>
</reference>
<dbReference type="AlphaFoldDB" id="A0A1U7VM53"/>
<evidence type="ECO:0000313" key="2">
    <source>
        <dbReference type="RefSeq" id="XP_009766036.1"/>
    </source>
</evidence>
<reference evidence="1" key="1">
    <citation type="journal article" date="2013" name="Genome Biol.">
        <title>Reference genomes and transcriptomes of Nicotiana sylvestris and Nicotiana tomentosiformis.</title>
        <authorList>
            <person name="Sierro N."/>
            <person name="Battey J.N."/>
            <person name="Ouadi S."/>
            <person name="Bovet L."/>
            <person name="Goepfert S."/>
            <person name="Bakaher N."/>
            <person name="Peitsch M.C."/>
            <person name="Ivanov N.V."/>
        </authorList>
    </citation>
    <scope>NUCLEOTIDE SEQUENCE [LARGE SCALE GENOMIC DNA]</scope>
</reference>
<sequence length="103" mass="11500">MMIEYIKARGGGGLIRNHNGDWIIGYAIYNYTHTHTAIHMEILAFYNGLRLALNHTYCGNSQAPIREANAAADKLACYGKGSDPKIERNVMVFVYPPPLSLMN</sequence>
<evidence type="ECO:0000313" key="1">
    <source>
        <dbReference type="Proteomes" id="UP000189701"/>
    </source>
</evidence>
<gene>
    <name evidence="2" type="primary">LOC104217463</name>
</gene>
<protein>
    <submittedName>
        <fullName evidence="2">Uncharacterized protein LOC104217463</fullName>
    </submittedName>
</protein>
<keyword evidence="1" id="KW-1185">Reference proteome</keyword>
<dbReference type="Proteomes" id="UP000189701">
    <property type="component" value="Unplaced"/>
</dbReference>